<dbReference type="EMBL" id="LT594501">
    <property type="protein sequence ID" value="SBT72195.1"/>
    <property type="molecule type" value="Genomic_DNA"/>
</dbReference>
<dbReference type="FunFam" id="3.40.50.11860:FF:000001">
    <property type="entry name" value="2-(3-amino-3-carboxypropyl)histidine synthase subunit 2"/>
    <property type="match status" value="1"/>
</dbReference>
<feature type="compositionally biased region" description="Low complexity" evidence="7">
    <location>
        <begin position="80"/>
        <end position="98"/>
    </location>
</feature>
<evidence type="ECO:0000313" key="8">
    <source>
        <dbReference type="EMBL" id="SBT72195.1"/>
    </source>
</evidence>
<sequence>MKITNSNDIYEKYEIELVTTIIVKYNFKNIAIQLPDCMLNDALFISRSIRREHEKYNEDERRELVSMNGNGETHQRENDGSSINSNGIGNNGVSQGGISTTGEANPPSGNPLNLYILGDTTLNECCEDYVSADHVHADFLVHYGISCQSFITPYTPSVYIFNKKNIEDTFFENINNYLMRNKIFDENKISIILCDVSYINYMHELVICFIDKSKFDDSTFSSSFELNNSKVVFDVEGTFFFANNSFYKKSMHQGRSKCKMGNGNATNDDRLIVNVAGQDKDKTDDDLLFCNVIICMHRIANNINGKVYYGLFNNYVAFDMDEKITDKYAFLCGRLLFKVFYHVKRKWFVYKIVHSSDITPHVEEGYYNENTNLFLFSSENLNFINRATAECSYNMDIYMYSVEDTFKKENNYINKILLRRYNLIEQSKQINVFGIIIGNVNLNYIKELKQIINYILRKNGKKCFTIVTNKLNSAKLENFSDIQMYILLTCPDHNFLELKNFSKKIINPYEFFIAYEYIQWQCKYVFDFHELLNISSIKKEFQNIHKNKYYLWNFGEDDTSMSIQNSMNEDNRMKEGNFALEKYDHLIDYSLPITVEDQMKFITTFNENSSMCKYFMESLKENEKREYKGVDMNYNIDTIPTLVQGLDGIAQRYDSDVKFCSKN</sequence>
<evidence type="ECO:0000256" key="4">
    <source>
        <dbReference type="ARBA" id="ARBA00022723"/>
    </source>
</evidence>
<dbReference type="UniPathway" id="UPA00559"/>
<dbReference type="Proteomes" id="UP000219799">
    <property type="component" value="Chromosome 13"/>
</dbReference>
<dbReference type="GO" id="GO:0017183">
    <property type="term" value="P:protein histidyl modification to diphthamide"/>
    <property type="evidence" value="ECO:0007669"/>
    <property type="project" value="UniProtKB-UniPathway"/>
</dbReference>
<evidence type="ECO:0000256" key="1">
    <source>
        <dbReference type="ARBA" id="ARBA00001966"/>
    </source>
</evidence>
<name>A0A1C3KEY8_PLAMA</name>
<evidence type="ECO:0000256" key="6">
    <source>
        <dbReference type="ARBA" id="ARBA00023014"/>
    </source>
</evidence>
<keyword evidence="5" id="KW-0408">Iron</keyword>
<dbReference type="VEuPathDB" id="PlasmoDB:PmUG01_13030600"/>
<evidence type="ECO:0000256" key="5">
    <source>
        <dbReference type="ARBA" id="ARBA00023004"/>
    </source>
</evidence>
<organism evidence="8 9">
    <name type="scientific">Plasmodium malariae</name>
    <dbReference type="NCBI Taxonomy" id="5858"/>
    <lineage>
        <taxon>Eukaryota</taxon>
        <taxon>Sar</taxon>
        <taxon>Alveolata</taxon>
        <taxon>Apicomplexa</taxon>
        <taxon>Aconoidasida</taxon>
        <taxon>Haemosporida</taxon>
        <taxon>Plasmodiidae</taxon>
        <taxon>Plasmodium</taxon>
        <taxon>Plasmodium (Plasmodium)</taxon>
    </lineage>
</organism>
<proteinExistence type="inferred from homology"/>
<dbReference type="NCBIfam" id="TIGR00322">
    <property type="entry name" value="diphth2_R"/>
    <property type="match status" value="2"/>
</dbReference>
<reference evidence="8 9" key="1">
    <citation type="submission" date="2016-06" db="EMBL/GenBank/DDBJ databases">
        <authorList>
            <consortium name="Pathogen Informatics"/>
        </authorList>
    </citation>
    <scope>NUCLEOTIDE SEQUENCE [LARGE SCALE GENOMIC DNA]</scope>
    <source>
        <strain evidence="8">PmlGA01</strain>
    </source>
</reference>
<gene>
    <name evidence="8" type="primary">DPH2</name>
    <name evidence="8" type="ORF">PMLGA01_130023400</name>
</gene>
<dbReference type="InterPro" id="IPR042265">
    <property type="entry name" value="DPH1/DPH2_3"/>
</dbReference>
<comment type="similarity">
    <text evidence="3">Belongs to the DPH1/DPH2 family. DPH2 subfamily.</text>
</comment>
<comment type="pathway">
    <text evidence="2">Protein modification; peptidyl-diphthamide biosynthesis.</text>
</comment>
<feature type="region of interest" description="Disordered" evidence="7">
    <location>
        <begin position="67"/>
        <end position="106"/>
    </location>
</feature>
<evidence type="ECO:0000313" key="9">
    <source>
        <dbReference type="Proteomes" id="UP000219799"/>
    </source>
</evidence>
<evidence type="ECO:0000256" key="7">
    <source>
        <dbReference type="SAM" id="MobiDB-lite"/>
    </source>
</evidence>
<dbReference type="GO" id="GO:0046872">
    <property type="term" value="F:metal ion binding"/>
    <property type="evidence" value="ECO:0007669"/>
    <property type="project" value="UniProtKB-KW"/>
</dbReference>
<accession>A0A1C3KEY8</accession>
<dbReference type="Gene3D" id="3.40.50.11840">
    <property type="entry name" value="Diphthamide synthesis DPH1/DPH2 domain 1"/>
    <property type="match status" value="1"/>
</dbReference>
<evidence type="ECO:0000256" key="2">
    <source>
        <dbReference type="ARBA" id="ARBA00005156"/>
    </source>
</evidence>
<comment type="cofactor">
    <cofactor evidence="1">
        <name>[4Fe-4S] cluster</name>
        <dbReference type="ChEBI" id="CHEBI:49883"/>
    </cofactor>
</comment>
<dbReference type="InterPro" id="IPR042263">
    <property type="entry name" value="DPH1/DPH2_1"/>
</dbReference>
<dbReference type="Gene3D" id="3.40.50.11860">
    <property type="entry name" value="Diphthamide synthesis DPH1/DPH2 domain 3"/>
    <property type="match status" value="1"/>
</dbReference>
<evidence type="ECO:0000256" key="3">
    <source>
        <dbReference type="ARBA" id="ARBA00006179"/>
    </source>
</evidence>
<dbReference type="PANTHER" id="PTHR10762:SF2">
    <property type="entry name" value="2-(3-AMINO-3-CARBOXYPROPYL)HISTIDINE SYNTHASE SUBUNIT 2"/>
    <property type="match status" value="1"/>
</dbReference>
<dbReference type="GO" id="GO:0090560">
    <property type="term" value="F:2-(3-amino-3-carboxypropyl)histidine synthase activity"/>
    <property type="evidence" value="ECO:0007669"/>
    <property type="project" value="InterPro"/>
</dbReference>
<dbReference type="PANTHER" id="PTHR10762">
    <property type="entry name" value="DIPHTHAMIDE BIOSYNTHESIS PROTEIN"/>
    <property type="match status" value="1"/>
</dbReference>
<keyword evidence="4" id="KW-0479">Metal-binding</keyword>
<keyword evidence="6" id="KW-0411">Iron-sulfur</keyword>
<dbReference type="SFLD" id="SFLDS00032">
    <property type="entry name" value="Radical_SAM_3-amino-3-carboxyp"/>
    <property type="match status" value="1"/>
</dbReference>
<protein>
    <submittedName>
        <fullName evidence="8">Diphthamide biosynthesis protein 2, putative</fullName>
    </submittedName>
</protein>
<dbReference type="AlphaFoldDB" id="A0A1C3KEY8"/>
<dbReference type="InterPro" id="IPR016435">
    <property type="entry name" value="DPH1/DPH2"/>
</dbReference>
<dbReference type="GO" id="GO:0051536">
    <property type="term" value="F:iron-sulfur cluster binding"/>
    <property type="evidence" value="ECO:0007669"/>
    <property type="project" value="UniProtKB-KW"/>
</dbReference>
<dbReference type="Pfam" id="PF01866">
    <property type="entry name" value="Diphthamide_syn"/>
    <property type="match status" value="2"/>
</dbReference>